<reference evidence="3 5" key="3">
    <citation type="submission" date="2019-02" db="EMBL/GenBank/DDBJ databases">
        <authorList>
            <person name="Zhang G."/>
        </authorList>
    </citation>
    <scope>NUCLEOTIDE SEQUENCE [LARGE SCALE GENOMIC DNA]</scope>
    <source>
        <strain evidence="3 5">CMB17</strain>
    </source>
</reference>
<dbReference type="AlphaFoldDB" id="A0A238WXT5"/>
<name>A0A238WXT5_9RHOB</name>
<evidence type="ECO:0000313" key="2">
    <source>
        <dbReference type="EMBL" id="SNR51161.1"/>
    </source>
</evidence>
<dbReference type="EMBL" id="FZNM01000006">
    <property type="protein sequence ID" value="SNR51161.1"/>
    <property type="molecule type" value="Genomic_DNA"/>
</dbReference>
<dbReference type="Proteomes" id="UP000198409">
    <property type="component" value="Unassembled WGS sequence"/>
</dbReference>
<evidence type="ECO:0000259" key="1">
    <source>
        <dbReference type="Pfam" id="PF19266"/>
    </source>
</evidence>
<proteinExistence type="predicted"/>
<dbReference type="Proteomes" id="UP000292859">
    <property type="component" value="Unassembled WGS sequence"/>
</dbReference>
<evidence type="ECO:0000313" key="3">
    <source>
        <dbReference type="EMBL" id="TBN50107.1"/>
    </source>
</evidence>
<dbReference type="Pfam" id="PF19266">
    <property type="entry name" value="CIS_tube"/>
    <property type="match status" value="1"/>
</dbReference>
<protein>
    <submittedName>
        <fullName evidence="3">Peptidoglycan-binding protein</fullName>
    </submittedName>
</protein>
<dbReference type="InterPro" id="IPR045361">
    <property type="entry name" value="CIS_tube_prot_N"/>
</dbReference>
<organism evidence="2 4">
    <name type="scientific">Paracoccus sediminis</name>
    <dbReference type="NCBI Taxonomy" id="1214787"/>
    <lineage>
        <taxon>Bacteria</taxon>
        <taxon>Pseudomonadati</taxon>
        <taxon>Pseudomonadota</taxon>
        <taxon>Alphaproteobacteria</taxon>
        <taxon>Rhodobacterales</taxon>
        <taxon>Paracoccaceae</taxon>
        <taxon>Paracoccus</taxon>
    </lineage>
</organism>
<reference evidence="2" key="2">
    <citation type="submission" date="2017-06" db="EMBL/GenBank/DDBJ databases">
        <authorList>
            <person name="Kim H.J."/>
            <person name="Triplett B.A."/>
        </authorList>
    </citation>
    <scope>NUCLEOTIDE SEQUENCE [LARGE SCALE GENOMIC DNA]</scope>
    <source>
        <strain evidence="2">DSM 26170</strain>
    </source>
</reference>
<keyword evidence="5" id="KW-1185">Reference proteome</keyword>
<dbReference type="OrthoDB" id="9815939at2"/>
<accession>A0A238WXT5</accession>
<evidence type="ECO:0000313" key="5">
    <source>
        <dbReference type="Proteomes" id="UP000292859"/>
    </source>
</evidence>
<dbReference type="RefSeq" id="WP_089388209.1">
    <property type="nucleotide sequence ID" value="NZ_FZNM01000006.1"/>
</dbReference>
<feature type="domain" description="Contractile injection system tube protein N-terminal" evidence="1">
    <location>
        <begin position="11"/>
        <end position="144"/>
    </location>
</feature>
<sequence>MGLVMATLANASDAKDKGVPVMFNPSELTVTTNIFYPEISVPGLQTPLLQFLRGESRTLEAELFLDRTNSGESLKDDLDKLRKYVAIDSDLHAPPVCTFAWGKETTFTGVMVEFKEKFGIFDSEGKILRARVTIKLKAYEDANVQYKRINKQSPDRSKTRVTRQGDRYDLIAAEEYGDASLWQLIASANGDDRPRLLAPGTTLSIPAL</sequence>
<dbReference type="EMBL" id="SIRL01000006">
    <property type="protein sequence ID" value="TBN50107.1"/>
    <property type="molecule type" value="Genomic_DNA"/>
</dbReference>
<evidence type="ECO:0000313" key="4">
    <source>
        <dbReference type="Proteomes" id="UP000198409"/>
    </source>
</evidence>
<gene>
    <name evidence="3" type="ORF">EYF88_10835</name>
    <name evidence="2" type="ORF">SAMN06265378_106181</name>
</gene>
<reference evidence="4" key="1">
    <citation type="submission" date="2017-06" db="EMBL/GenBank/DDBJ databases">
        <authorList>
            <person name="Varghese N."/>
            <person name="Submissions S."/>
        </authorList>
    </citation>
    <scope>NUCLEOTIDE SEQUENCE [LARGE SCALE GENOMIC DNA]</scope>
    <source>
        <strain evidence="4">DSM 26170</strain>
    </source>
</reference>